<evidence type="ECO:0000313" key="1">
    <source>
        <dbReference type="EMBL" id="KAK0061800.1"/>
    </source>
</evidence>
<proteinExistence type="predicted"/>
<reference evidence="1" key="2">
    <citation type="submission" date="2023-04" db="EMBL/GenBank/DDBJ databases">
        <authorList>
            <person name="Bu L."/>
            <person name="Lu L."/>
            <person name="Laidemitt M.R."/>
            <person name="Zhang S.M."/>
            <person name="Mutuku M."/>
            <person name="Mkoji G."/>
            <person name="Steinauer M."/>
            <person name="Loker E.S."/>
        </authorList>
    </citation>
    <scope>NUCLEOTIDE SEQUENCE</scope>
    <source>
        <strain evidence="1">KasaAsao</strain>
        <tissue evidence="1">Whole Snail</tissue>
    </source>
</reference>
<sequence>MGSTERDMTVLGFGNGAKYSDNLSTDVRRLFEGRGCGGVGLEVGDETASPVTHGGQTPQHGCSVYSLLSGHGIL</sequence>
<protein>
    <submittedName>
        <fullName evidence="1">Uncharacterized protein</fullName>
    </submittedName>
</protein>
<dbReference type="AlphaFoldDB" id="A0AAD8BXT9"/>
<comment type="caution">
    <text evidence="1">The sequence shown here is derived from an EMBL/GenBank/DDBJ whole genome shotgun (WGS) entry which is preliminary data.</text>
</comment>
<organism evidence="1 2">
    <name type="scientific">Biomphalaria pfeifferi</name>
    <name type="common">Bloodfluke planorb</name>
    <name type="synonym">Freshwater snail</name>
    <dbReference type="NCBI Taxonomy" id="112525"/>
    <lineage>
        <taxon>Eukaryota</taxon>
        <taxon>Metazoa</taxon>
        <taxon>Spiralia</taxon>
        <taxon>Lophotrochozoa</taxon>
        <taxon>Mollusca</taxon>
        <taxon>Gastropoda</taxon>
        <taxon>Heterobranchia</taxon>
        <taxon>Euthyneura</taxon>
        <taxon>Panpulmonata</taxon>
        <taxon>Hygrophila</taxon>
        <taxon>Lymnaeoidea</taxon>
        <taxon>Planorbidae</taxon>
        <taxon>Biomphalaria</taxon>
    </lineage>
</organism>
<evidence type="ECO:0000313" key="2">
    <source>
        <dbReference type="Proteomes" id="UP001233172"/>
    </source>
</evidence>
<reference evidence="1" key="1">
    <citation type="journal article" date="2023" name="PLoS Negl. Trop. Dis.">
        <title>A genome sequence for Biomphalaria pfeifferi, the major vector snail for the human-infecting parasite Schistosoma mansoni.</title>
        <authorList>
            <person name="Bu L."/>
            <person name="Lu L."/>
            <person name="Laidemitt M.R."/>
            <person name="Zhang S.M."/>
            <person name="Mutuku M."/>
            <person name="Mkoji G."/>
            <person name="Steinauer M."/>
            <person name="Loker E.S."/>
        </authorList>
    </citation>
    <scope>NUCLEOTIDE SEQUENCE</scope>
    <source>
        <strain evidence="1">KasaAsao</strain>
    </source>
</reference>
<dbReference type="EMBL" id="JASAOG010000028">
    <property type="protein sequence ID" value="KAK0061800.1"/>
    <property type="molecule type" value="Genomic_DNA"/>
</dbReference>
<keyword evidence="2" id="KW-1185">Reference proteome</keyword>
<name>A0AAD8BXT9_BIOPF</name>
<accession>A0AAD8BXT9</accession>
<dbReference type="Proteomes" id="UP001233172">
    <property type="component" value="Unassembled WGS sequence"/>
</dbReference>
<gene>
    <name evidence="1" type="ORF">Bpfe_008715</name>
</gene>